<organism evidence="8 9">
    <name type="scientific">Aspergillus mulundensis</name>
    <dbReference type="NCBI Taxonomy" id="1810919"/>
    <lineage>
        <taxon>Eukaryota</taxon>
        <taxon>Fungi</taxon>
        <taxon>Dikarya</taxon>
        <taxon>Ascomycota</taxon>
        <taxon>Pezizomycotina</taxon>
        <taxon>Eurotiomycetes</taxon>
        <taxon>Eurotiomycetidae</taxon>
        <taxon>Eurotiales</taxon>
        <taxon>Aspergillaceae</taxon>
        <taxon>Aspergillus</taxon>
        <taxon>Aspergillus subgen. Nidulantes</taxon>
    </lineage>
</organism>
<dbReference type="EMBL" id="PVWQ01000003">
    <property type="protein sequence ID" value="RDW87094.1"/>
    <property type="molecule type" value="Genomic_DNA"/>
</dbReference>
<dbReference type="Gene3D" id="3.90.1200.10">
    <property type="match status" value="1"/>
</dbReference>
<dbReference type="RefSeq" id="XP_026606618.1">
    <property type="nucleotide sequence ID" value="XM_026745752.1"/>
</dbReference>
<dbReference type="PANTHER" id="PTHR36091">
    <property type="entry name" value="ALTERED INHERITANCE OF MITOCHONDRIA PROTEIN 9, MITOCHONDRIAL"/>
    <property type="match status" value="1"/>
</dbReference>
<evidence type="ECO:0000256" key="1">
    <source>
        <dbReference type="ARBA" id="ARBA00004173"/>
    </source>
</evidence>
<proteinExistence type="inferred from homology"/>
<evidence type="ECO:0000256" key="6">
    <source>
        <dbReference type="ARBA" id="ARBA00031849"/>
    </source>
</evidence>
<reference evidence="8 9" key="1">
    <citation type="journal article" date="2018" name="IMA Fungus">
        <title>IMA Genome-F 9: Draft genome sequence of Annulohypoxylon stygium, Aspergillus mulundensis, Berkeleyomyces basicola (syn. Thielaviopsis basicola), Ceratocystis smalleyi, two Cercospora beticola strains, Coleophoma cylindrospora, Fusarium fracticaudum, Phialophora cf. hyalina, and Morchella septimelata.</title>
        <authorList>
            <person name="Wingfield B.D."/>
            <person name="Bills G.F."/>
            <person name="Dong Y."/>
            <person name="Huang W."/>
            <person name="Nel W.J."/>
            <person name="Swalarsk-Parry B.S."/>
            <person name="Vaghefi N."/>
            <person name="Wilken P.M."/>
            <person name="An Z."/>
            <person name="de Beer Z.W."/>
            <person name="De Vos L."/>
            <person name="Chen L."/>
            <person name="Duong T.A."/>
            <person name="Gao Y."/>
            <person name="Hammerbacher A."/>
            <person name="Kikkert J.R."/>
            <person name="Li Y."/>
            <person name="Li H."/>
            <person name="Li K."/>
            <person name="Li Q."/>
            <person name="Liu X."/>
            <person name="Ma X."/>
            <person name="Naidoo K."/>
            <person name="Pethybridge S.J."/>
            <person name="Sun J."/>
            <person name="Steenkamp E.T."/>
            <person name="van der Nest M.A."/>
            <person name="van Wyk S."/>
            <person name="Wingfield M.J."/>
            <person name="Xiong C."/>
            <person name="Yue Q."/>
            <person name="Zhang X."/>
        </authorList>
    </citation>
    <scope>NUCLEOTIDE SEQUENCE [LARGE SCALE GENOMIC DNA]</scope>
    <source>
        <strain evidence="8 9">DSM 5745</strain>
    </source>
</reference>
<evidence type="ECO:0000259" key="7">
    <source>
        <dbReference type="Pfam" id="PF01636"/>
    </source>
</evidence>
<dbReference type="PANTHER" id="PTHR36091:SF1">
    <property type="entry name" value="ALTERED INHERITANCE OF MITOCHONDRIA PROTEIN 9, MITOCHONDRIAL"/>
    <property type="match status" value="1"/>
</dbReference>
<keyword evidence="5" id="KW-0496">Mitochondrion</keyword>
<evidence type="ECO:0000313" key="9">
    <source>
        <dbReference type="Proteomes" id="UP000256690"/>
    </source>
</evidence>
<dbReference type="AlphaFoldDB" id="A0A3D8SLM0"/>
<comment type="subcellular location">
    <subcellularLocation>
        <location evidence="1">Mitochondrion</location>
    </subcellularLocation>
</comment>
<keyword evidence="9" id="KW-1185">Reference proteome</keyword>
<evidence type="ECO:0000256" key="4">
    <source>
        <dbReference type="ARBA" id="ARBA00022946"/>
    </source>
</evidence>
<feature type="domain" description="Aminoglycoside phosphotransferase" evidence="7">
    <location>
        <begin position="14"/>
        <end position="300"/>
    </location>
</feature>
<protein>
    <recommendedName>
        <fullName evidence="3">Altered inheritance of mitochondria protein 9, mitochondrial</fullName>
    </recommendedName>
    <alternativeName>
        <fullName evidence="6">Found in mitochondrial proteome protein 29</fullName>
    </alternativeName>
</protein>
<evidence type="ECO:0000256" key="5">
    <source>
        <dbReference type="ARBA" id="ARBA00023128"/>
    </source>
</evidence>
<comment type="similarity">
    <text evidence="2">Belongs to the AIM9 family.</text>
</comment>
<dbReference type="GeneID" id="38114106"/>
<comment type="caution">
    <text evidence="8">The sequence shown here is derived from an EMBL/GenBank/DDBJ whole genome shotgun (WGS) entry which is preliminary data.</text>
</comment>
<dbReference type="SUPFAM" id="SSF56112">
    <property type="entry name" value="Protein kinase-like (PK-like)"/>
    <property type="match status" value="1"/>
</dbReference>
<evidence type="ECO:0000313" key="8">
    <source>
        <dbReference type="EMBL" id="RDW87094.1"/>
    </source>
</evidence>
<sequence>MPGRPLSRIQCTKIRKCVEGQYNKAYVLTMSNGDEVVARLPNPNAGPEFYTTASEVATRDFVRGILKIPVPRILASSSDATNAVGAEYIIEEKAPGRPLGDIWAQMPTPARLGIIDQLVDVEKKLASVSFPKHGCIYYASDLETRPSSASEMDSVEPFPGFAIGPSNDRKLWQSGRDQMRLGRGPCETHIILLIAHLTSPGTSLLEYAVAIGENELQWAEAHAAPRINPHRSMEEPETPAQYIHLLQQYLKIVPYLVSGLHDSSSRNTLFHPDLHLDNIFIDPATNKITSIIDWQSAATTPFPLQPSHPQMLELSVNPSSDEQRKQEKELLEYYYAKTNAAGLHRAPSGDPSLRVRLNPLTHITGCWERHDTFSLRQSLISVVAHWDTLYPDGTIPCPITFTRGDLQAHKLESELISGLAGIIRQLDEHIPMGGMVRAAQYESARAVSEFFKKEFVELGEDEEKRKLHEAVWPY</sequence>
<keyword evidence="4" id="KW-0809">Transit peptide</keyword>
<evidence type="ECO:0000256" key="3">
    <source>
        <dbReference type="ARBA" id="ARBA00016197"/>
    </source>
</evidence>
<evidence type="ECO:0000256" key="2">
    <source>
        <dbReference type="ARBA" id="ARBA00005543"/>
    </source>
</evidence>
<name>A0A3D8SLM0_9EURO</name>
<dbReference type="Proteomes" id="UP000256690">
    <property type="component" value="Unassembled WGS sequence"/>
</dbReference>
<dbReference type="GO" id="GO:0005739">
    <property type="term" value="C:mitochondrion"/>
    <property type="evidence" value="ECO:0007669"/>
    <property type="project" value="UniProtKB-SubCell"/>
</dbReference>
<dbReference type="InterPro" id="IPR011009">
    <property type="entry name" value="Kinase-like_dom_sf"/>
</dbReference>
<dbReference type="OrthoDB" id="2831558at2759"/>
<gene>
    <name evidence="8" type="ORF">DSM5745_03736</name>
</gene>
<accession>A0A3D8SLM0</accession>
<dbReference type="Pfam" id="PF01636">
    <property type="entry name" value="APH"/>
    <property type="match status" value="1"/>
</dbReference>
<dbReference type="InterPro" id="IPR051035">
    <property type="entry name" value="Mito_inheritance_9"/>
</dbReference>
<dbReference type="InterPro" id="IPR002575">
    <property type="entry name" value="Aminoglycoside_PTrfase"/>
</dbReference>